<reference evidence="6" key="2">
    <citation type="submission" date="2019-09" db="UniProtKB">
        <authorList>
            <consortium name="WormBaseParasite"/>
        </authorList>
    </citation>
    <scope>IDENTIFICATION</scope>
</reference>
<dbReference type="AlphaFoldDB" id="A0A183FDQ9"/>
<sequence length="203" mass="21836">MTAAGGEESGDDDGGWQWWTLRQAVTSANDDTMTRAPGCKKVTKESSEENYTYSNTWDGKTFQDGTTVTLSCSSGPVIGQPLMRCDNGKWTPKLGRCGSNCSQEFLRKLGYSEMRVNGSRKDGDAPHNSDVEFICGEEAHKYHCYDGTFLSQSAFEPCGSCSTADVAGLGYAGMNVHGNTLNGHLVEGSAVSLLCRDGETQLS</sequence>
<accession>A0A183FDQ9</accession>
<keyword evidence="1" id="KW-1015">Disulfide bond</keyword>
<evidence type="ECO:0000256" key="2">
    <source>
        <dbReference type="PROSITE-ProRule" id="PRU00302"/>
    </source>
</evidence>
<keyword evidence="5" id="KW-1185">Reference proteome</keyword>
<feature type="domain" description="Sushi" evidence="3">
    <location>
        <begin position="37"/>
        <end position="99"/>
    </location>
</feature>
<evidence type="ECO:0000256" key="1">
    <source>
        <dbReference type="ARBA" id="ARBA00023157"/>
    </source>
</evidence>
<dbReference type="WBParaSite" id="HPBE_0000441901-mRNA-1">
    <property type="protein sequence ID" value="HPBE_0000441901-mRNA-1"/>
    <property type="gene ID" value="HPBE_0000441901"/>
</dbReference>
<dbReference type="Proteomes" id="UP000050761">
    <property type="component" value="Unassembled WGS sequence"/>
</dbReference>
<dbReference type="PROSITE" id="PS50923">
    <property type="entry name" value="SUSHI"/>
    <property type="match status" value="1"/>
</dbReference>
<reference evidence="4 5" key="1">
    <citation type="submission" date="2018-11" db="EMBL/GenBank/DDBJ databases">
        <authorList>
            <consortium name="Pathogen Informatics"/>
        </authorList>
    </citation>
    <scope>NUCLEOTIDE SEQUENCE [LARGE SCALE GENOMIC DNA]</scope>
</reference>
<accession>A0A3P8A910</accession>
<gene>
    <name evidence="4" type="ORF">HPBE_LOCUS4420</name>
</gene>
<protein>
    <submittedName>
        <fullName evidence="6">Sushi domain-containing protein</fullName>
    </submittedName>
</protein>
<keyword evidence="2" id="KW-0768">Sushi</keyword>
<proteinExistence type="predicted"/>
<evidence type="ECO:0000259" key="3">
    <source>
        <dbReference type="PROSITE" id="PS50923"/>
    </source>
</evidence>
<evidence type="ECO:0000313" key="6">
    <source>
        <dbReference type="WBParaSite" id="HPBE_0000441901-mRNA-1"/>
    </source>
</evidence>
<dbReference type="InterPro" id="IPR035976">
    <property type="entry name" value="Sushi/SCR/CCP_sf"/>
</dbReference>
<evidence type="ECO:0000313" key="5">
    <source>
        <dbReference type="Proteomes" id="UP000050761"/>
    </source>
</evidence>
<evidence type="ECO:0000313" key="4">
    <source>
        <dbReference type="EMBL" id="VDO61188.1"/>
    </source>
</evidence>
<comment type="caution">
    <text evidence="2">Lacks conserved residue(s) required for the propagation of feature annotation.</text>
</comment>
<dbReference type="EMBL" id="UZAH01025313">
    <property type="protein sequence ID" value="VDO61188.1"/>
    <property type="molecule type" value="Genomic_DNA"/>
</dbReference>
<organism evidence="5 6">
    <name type="scientific">Heligmosomoides polygyrus</name>
    <name type="common">Parasitic roundworm</name>
    <dbReference type="NCBI Taxonomy" id="6339"/>
    <lineage>
        <taxon>Eukaryota</taxon>
        <taxon>Metazoa</taxon>
        <taxon>Ecdysozoa</taxon>
        <taxon>Nematoda</taxon>
        <taxon>Chromadorea</taxon>
        <taxon>Rhabditida</taxon>
        <taxon>Rhabditina</taxon>
        <taxon>Rhabditomorpha</taxon>
        <taxon>Strongyloidea</taxon>
        <taxon>Heligmosomidae</taxon>
        <taxon>Heligmosomoides</taxon>
    </lineage>
</organism>
<dbReference type="Gene3D" id="2.10.70.10">
    <property type="entry name" value="Complement Module, domain 1"/>
    <property type="match status" value="1"/>
</dbReference>
<name>A0A183FDQ9_HELPZ</name>
<dbReference type="SUPFAM" id="SSF57535">
    <property type="entry name" value="Complement control module/SCR domain"/>
    <property type="match status" value="1"/>
</dbReference>
<dbReference type="InterPro" id="IPR000436">
    <property type="entry name" value="Sushi_SCR_CCP_dom"/>
</dbReference>